<feature type="compositionally biased region" description="Acidic residues" evidence="1">
    <location>
        <begin position="2385"/>
        <end position="2397"/>
    </location>
</feature>
<proteinExistence type="predicted"/>
<keyword evidence="2" id="KW-0472">Membrane</keyword>
<feature type="signal peptide" evidence="3">
    <location>
        <begin position="1"/>
        <end position="36"/>
    </location>
</feature>
<feature type="compositionally biased region" description="Acidic residues" evidence="1">
    <location>
        <begin position="2405"/>
        <end position="2416"/>
    </location>
</feature>
<feature type="chain" id="PRO_5038810922" evidence="3">
    <location>
        <begin position="37"/>
        <end position="2576"/>
    </location>
</feature>
<reference evidence="4" key="2">
    <citation type="submission" date="2021-04" db="EMBL/GenBank/DDBJ databases">
        <authorList>
            <person name="Gilroy R."/>
        </authorList>
    </citation>
    <scope>NUCLEOTIDE SEQUENCE</scope>
    <source>
        <strain evidence="4">CHK187-5294</strain>
    </source>
</reference>
<accession>A0A9D2CZX6</accession>
<keyword evidence="2" id="KW-0812">Transmembrane</keyword>
<evidence type="ECO:0000313" key="5">
    <source>
        <dbReference type="Proteomes" id="UP000824132"/>
    </source>
</evidence>
<reference evidence="4" key="1">
    <citation type="journal article" date="2021" name="PeerJ">
        <title>Extensive microbial diversity within the chicken gut microbiome revealed by metagenomics and culture.</title>
        <authorList>
            <person name="Gilroy R."/>
            <person name="Ravi A."/>
            <person name="Getino M."/>
            <person name="Pursley I."/>
            <person name="Horton D.L."/>
            <person name="Alikhan N.F."/>
            <person name="Baker D."/>
            <person name="Gharbi K."/>
            <person name="Hall N."/>
            <person name="Watson M."/>
            <person name="Adriaenssens E.M."/>
            <person name="Foster-Nyarko E."/>
            <person name="Jarju S."/>
            <person name="Secka A."/>
            <person name="Antonio M."/>
            <person name="Oren A."/>
            <person name="Chaudhuri R.R."/>
            <person name="La Ragione R."/>
            <person name="Hildebrand F."/>
            <person name="Pallen M.J."/>
        </authorList>
    </citation>
    <scope>NUCLEOTIDE SEQUENCE</scope>
    <source>
        <strain evidence="4">CHK187-5294</strain>
    </source>
</reference>
<evidence type="ECO:0000256" key="1">
    <source>
        <dbReference type="SAM" id="MobiDB-lite"/>
    </source>
</evidence>
<gene>
    <name evidence="4" type="ORF">H9727_06590</name>
</gene>
<dbReference type="SUPFAM" id="SSF51126">
    <property type="entry name" value="Pectin lyase-like"/>
    <property type="match status" value="2"/>
</dbReference>
<comment type="caution">
    <text evidence="4">The sequence shown here is derived from an EMBL/GenBank/DDBJ whole genome shotgun (WGS) entry which is preliminary data.</text>
</comment>
<protein>
    <submittedName>
        <fullName evidence="4">Uncharacterized protein</fullName>
    </submittedName>
</protein>
<evidence type="ECO:0000313" key="4">
    <source>
        <dbReference type="EMBL" id="HIZ03938.1"/>
    </source>
</evidence>
<name>A0A9D2CZX6_9FIRM</name>
<keyword evidence="3" id="KW-0732">Signal</keyword>
<keyword evidence="2" id="KW-1133">Transmembrane helix</keyword>
<feature type="transmembrane region" description="Helical" evidence="2">
    <location>
        <begin position="2328"/>
        <end position="2351"/>
    </location>
</feature>
<feature type="compositionally biased region" description="Low complexity" evidence="1">
    <location>
        <begin position="2362"/>
        <end position="2384"/>
    </location>
</feature>
<evidence type="ECO:0000256" key="2">
    <source>
        <dbReference type="SAM" id="Phobius"/>
    </source>
</evidence>
<dbReference type="Gene3D" id="1.10.287.1490">
    <property type="match status" value="1"/>
</dbReference>
<organism evidence="4 5">
    <name type="scientific">Candidatus Borkfalkia avistercoris</name>
    <dbReference type="NCBI Taxonomy" id="2838504"/>
    <lineage>
        <taxon>Bacteria</taxon>
        <taxon>Bacillati</taxon>
        <taxon>Bacillota</taxon>
        <taxon>Clostridia</taxon>
        <taxon>Christensenellales</taxon>
        <taxon>Christensenellaceae</taxon>
        <taxon>Candidatus Borkfalkia</taxon>
    </lineage>
</organism>
<dbReference type="EMBL" id="DXCL01000040">
    <property type="protein sequence ID" value="HIZ03938.1"/>
    <property type="molecule type" value="Genomic_DNA"/>
</dbReference>
<dbReference type="Proteomes" id="UP000824132">
    <property type="component" value="Unassembled WGS sequence"/>
</dbReference>
<evidence type="ECO:0000256" key="3">
    <source>
        <dbReference type="SAM" id="SignalP"/>
    </source>
</evidence>
<dbReference type="InterPro" id="IPR011050">
    <property type="entry name" value="Pectin_lyase_fold/virulence"/>
</dbReference>
<sequence length="2576" mass="269725">MSRAKTKSVAALLAFAAAFLLAALFCFGFPARRAHAEDATASDALGLMNAVQNVAESRSVIVAVGELSVKDTEFVLANATSPSVGSEGGESGSIEMDLQSQINLAGNGATVSLDKDYTESVVIPEGKTITLDLNGHTLTSDTDNVATVYNDGNLTIVDNGTTKGKITRAATEADGSENTYYVIANHGVMTLDGIHVSNENVEDTSSLIINNIKANGVYEQENPAKLTIESGTYFCAGGNVVKNDEYGILVIEDGEFTCSEPSGKGAIYAVIQNWANATITGGIFTHTDTAEGIAYSACAYGGQTSSNNISGGTFSGATAIYLKPGDDTAGIVQMTVSGTAKIQGVIAEDVTFPMEADDSCAISGGSFTVEPDEKYLADNFEFIDNDGDGVYEVMEGVVAKIGDVGYTSLPAAFAEADDGDTITLVADMGSEQEAATETSSIEFDRAEVSVTFDLNGHSLYLTNGTVHVNNGLRFMVVRAGTIIVTNSQQNGGVISASGIPFRIEPEQKIEAKLVLEKGVKVIGQGGPAVFMLPSGEAIVSDGSAYYAVLETSADLDTPTTFAAIQGNGTSHGTSITVNGGKLTSNFSAIYQPQFGKLVINDGVLEGQVSGMEIRGGSLVINDGEIIAHGEFRRIQNGSGSTLYGVAVAVSEHRTEMPIVVTINDGTFTATDPTGYAYYQADTEPDKIADVKAVLKNGTFNGAVASETVSNFIENGTFSKPLERKYLAPDCAQMESNGSFVVGSAEELDGAVAMIEETGVAYTSLQDAIDAAETDVTITLLADIGTDKAREGLIFKMEKAGVSVTLDLAGHSIYSSFDGAIQLIDGTLTVKNGYILAMGDVFRIVPDQQEKVAKLVLEESLAAKSENYCAVFIEPTNKTDKDVFNAILVTSANLSTDGAFGAIQGNGSADGINNHFGTSVTITGGKIESKDLAIYQPQYGELIITGGEIIGGTSAIEIRAGILKISGDATIVANGKELSCVSNGNGSTTNGVAVAVIQHTTGLALNASITGGTLKGLAALYQANPEQNDASEIENVSLEVENGTFNGQVYSENKSGFISGGFFDKLPESALFAEGFTPVDNDGDGVYEVMEGVVAKIGDVGYTSLQEAINAAETGETVTLLSNVSENITVAQDKQITLDLNGNKIENDGSSHTVTNYGTLTVTGNGTVDNTASGRSALYNAPDASLTILSGTFVRSQEAGSLDGKSDGGNSYYVILNQGEMVIGTADDEAANEEILVYAGTSPKDSANHRHSSLISSGYFDTETYQEENAYPTLTIYGGTFYGGNGTVKNDELNTLTIAGGTFHAPDQALMNWSKATITGGEFNGSVIAWYYNGVNLGKYDVSTDIQGGVFNNVVEDRNFSNGNAPRLEGIMITNGTFASPVREDYLAEGYSFTLEGGNYVPANTAAVAEIDREGVVYPFAELAAALEAAQSGDTIRLLADYTGSISLAKEGVTLDLNGNDIITTGSVSLSITAGNVTVTNSAEEESVIRNSAYIAVYVDNTDAPVTITNIRIDLSSSADSINTVIGIYADNAEIAVDSVNIQVQASGDVTIEPTNQNMWAAAIVVSNSEAVIENSYLETEISGNRREGHTFHSIGNSDTVLNNVEIVSNDSGAMIVGTYGNTDEQKEAAVQADQNTFPKLTITNSKITATGFAVLGNGAAHGTVIDISDSMITSETAQTIYHPQYGYMYISGDTEITGYTGIEMRAGNLVFNGGTVTATGDFSEEPYGNGSTVGGAALAISQHTTNMPISVTVNGGTFNATGNGGYAVYEVDLQNEEATDVIEIALNGGTYNAAVDSENVEQYIHGGQYIELPAEEAFADNYEGVEYNGYYVVIESTTDDTAALLAARANAQADVKAYAASLGVKWQEIVNAAADAESENYEEAVLVVNMYDAIGSALSESAVAVARLNAMDAIEGYVSSAETALQTAKTDALNEIAEAAKATETQAEVVVPTATLLAINSAATVEEVNSYKENALKEIADIRAYRADIADQTAMLQALKDVIAGVDGEENSSLLDEIDALISQAQTAIVGTDDSVSLGSIYKDLGAKIDGVQSTLDTAVQDIKAELDTIDGFVDELESLLKDETNGLSAIRQAVADAKSAIDSAAAGTNLSALSQAITDAQNAITRAIGEVETELASYNALLTGYNTQLQALSGKLGETAGASIAADIAALKQTIDSVNSSLGSLATGTDTDEIAAAIAGIKTTIDGIAAEVGQAEAVEEAKTNAVAEIASWLEGYLDEIIGGSASQNIVASMAVTLETEDGDLYAKIVSAFGEKNAPLVLKYYNEALTAIDQAENVSDVTMAVSTFKAQVASVEAAAGNTPALTGVYVLLAVVLVVLIAAAAAIIVLTLKKKPAAEAAAPVQEAPAQEAPAESAQEETPAAETSEEEAAQEETPAEETQPAEASEEASDELAAADDDKDRIVIEANVRTFNEAYEELDEDKKALFNDVKEYALTKPQTRQVDLSSGICVKYGSKQVVKLVVRRGYPVALFLLENEMLKDFRRTTNSSAKLKIHATELVLREEADLAAAHRMVDLSLEQIAIDIENAKERRREARRARRKQKQAEAQADGESSDS</sequence>
<feature type="region of interest" description="Disordered" evidence="1">
    <location>
        <begin position="2552"/>
        <end position="2576"/>
    </location>
</feature>
<feature type="region of interest" description="Disordered" evidence="1">
    <location>
        <begin position="2362"/>
        <end position="2417"/>
    </location>
</feature>